<evidence type="ECO:0000256" key="6">
    <source>
        <dbReference type="ARBA" id="ARBA00023163"/>
    </source>
</evidence>
<keyword evidence="2" id="KW-0235">DNA replication</keyword>
<evidence type="ECO:0000256" key="5">
    <source>
        <dbReference type="ARBA" id="ARBA00023159"/>
    </source>
</evidence>
<comment type="subcellular location">
    <subcellularLocation>
        <location evidence="1">Nucleus</location>
    </subcellularLocation>
</comment>
<keyword evidence="6" id="KW-0804">Transcription</keyword>
<dbReference type="PROSITE" id="PS51080">
    <property type="entry name" value="CTF_NFI_2"/>
    <property type="match status" value="1"/>
</dbReference>
<dbReference type="Pfam" id="PF03165">
    <property type="entry name" value="MH1"/>
    <property type="match status" value="1"/>
</dbReference>
<evidence type="ECO:0000256" key="8">
    <source>
        <dbReference type="SAM" id="MobiDB-lite"/>
    </source>
</evidence>
<keyword evidence="4" id="KW-0238">DNA-binding</keyword>
<feature type="compositionally biased region" description="Low complexity" evidence="8">
    <location>
        <begin position="529"/>
        <end position="546"/>
    </location>
</feature>
<dbReference type="GO" id="GO:0006260">
    <property type="term" value="P:DNA replication"/>
    <property type="evidence" value="ECO:0007669"/>
    <property type="project" value="UniProtKB-KW"/>
</dbReference>
<dbReference type="eggNOG" id="KOG3663">
    <property type="taxonomic scope" value="Eukaryota"/>
</dbReference>
<keyword evidence="11" id="KW-1185">Reference proteome</keyword>
<accession>T1KXZ0</accession>
<name>T1KXZ0_TETUR</name>
<feature type="compositionally biased region" description="Low complexity" evidence="8">
    <location>
        <begin position="611"/>
        <end position="627"/>
    </location>
</feature>
<dbReference type="EMBL" id="CAEY01000697">
    <property type="status" value="NOT_ANNOTATED_CDS"/>
    <property type="molecule type" value="Genomic_DNA"/>
</dbReference>
<dbReference type="SMART" id="SM00523">
    <property type="entry name" value="DWA"/>
    <property type="match status" value="1"/>
</dbReference>
<evidence type="ECO:0000256" key="1">
    <source>
        <dbReference type="ARBA" id="ARBA00004123"/>
    </source>
</evidence>
<feature type="region of interest" description="Disordered" evidence="8">
    <location>
        <begin position="879"/>
        <end position="927"/>
    </location>
</feature>
<proteinExistence type="predicted"/>
<feature type="compositionally biased region" description="Gly residues" evidence="8">
    <location>
        <begin position="600"/>
        <end position="610"/>
    </location>
</feature>
<organism evidence="10 11">
    <name type="scientific">Tetranychus urticae</name>
    <name type="common">Two-spotted spider mite</name>
    <dbReference type="NCBI Taxonomy" id="32264"/>
    <lineage>
        <taxon>Eukaryota</taxon>
        <taxon>Metazoa</taxon>
        <taxon>Ecdysozoa</taxon>
        <taxon>Arthropoda</taxon>
        <taxon>Chelicerata</taxon>
        <taxon>Arachnida</taxon>
        <taxon>Acari</taxon>
        <taxon>Acariformes</taxon>
        <taxon>Trombidiformes</taxon>
        <taxon>Prostigmata</taxon>
        <taxon>Eleutherengona</taxon>
        <taxon>Raphignathae</taxon>
        <taxon>Tetranychoidea</taxon>
        <taxon>Tetranychidae</taxon>
        <taxon>Tetranychus</taxon>
    </lineage>
</organism>
<feature type="region of interest" description="Disordered" evidence="8">
    <location>
        <begin position="446"/>
        <end position="546"/>
    </location>
</feature>
<evidence type="ECO:0000256" key="7">
    <source>
        <dbReference type="ARBA" id="ARBA00023242"/>
    </source>
</evidence>
<dbReference type="GO" id="GO:0045893">
    <property type="term" value="P:positive regulation of DNA-templated transcription"/>
    <property type="evidence" value="ECO:0007669"/>
    <property type="project" value="UniProtKB-ARBA"/>
</dbReference>
<sequence length="981" mass="104536">MLNRTHDSQTHWDEFHPFIEALLPHVKAFSYTWFNLQAAKRKYYKKHEKRMTLDEERKCKEDLQSEKNEVKQKWASRLLGKLRKDITQECREDFVLGITGKKRINCVLSNPDQKGKMRRIDCLRQADKVWRLDLVMVILFKAIPLESTDGERLEKSLDCSHPNLCVNPYHINVSVRELDLYLANYIFSHESLRGNMESTCDTNGEQDENETININNTIHFNSNTILATGVFTSAELYRLSKVTSPPQGVPIHLIKTEPSCTYQQGYSPIPEMQVQCSPIGLNVVNSLSSQGLQMSQSLGLCSEPQNVKLCSPTSDLPTKQYHHLTGQPIGHHHGNLMLDRSGPSSPNNLGSVVVVTATSSGMLQATSPPTSSSSSGEGGGGVGSGGPPSKRARRLPSGNNQSGETEPVESLASYYGDNSSWQGIDISGETNSQSLHSPHIISIKVKTESNGGGGNCGPSSSDTSPLSGHIHGHHQTHQTHNPHQHQQQHQHQHQQSHPSHIHQHHLHHPHHTHHSHQANRSREGPPSMSTLSGHQHSGSSLSSNLSVGSPFGTTYYGLPGKYQENGDALSDFVNLVCQESSQHHHPHHSHHHPTVNHGGSDNGADGGGGNNSNNSGSGNNNNDNNGGCSEPEDDEPGDLRSSPSKYYNQMTSMLPPPPPAPMARPVPIIASPNPLIRSSQLMNPCSPELGGSSPSSPCHPGAPGTPGSDASGPIVIPNRSVLIHRSEAVSTANQSGGSDSRDPTPTPPPISSSSHHVTSSASPSSVPSSSSSSSINTSSPTSGGHSIETISNNRAVMSPFTTLTRADHSFHVHTPVTQLFNYANMGGMSGIISPTNMSMFTGNNVHPNGSISNLQSSGNGHSLSVVRTSVGGHNIGGGLNIEGGGNGNVGHRSPTIARWSSSSSSSSTSGVGGSGGANGGPGGNGGGYISIEETFDYSVMAGLMGSSSMVGHPDMDPPPGIIGVEGTASHRYFPTSSMCSR</sequence>
<dbReference type="GO" id="GO:0000981">
    <property type="term" value="F:DNA-binding transcription factor activity, RNA polymerase II-specific"/>
    <property type="evidence" value="ECO:0007669"/>
    <property type="project" value="TreeGrafter"/>
</dbReference>
<dbReference type="EnsemblMetazoa" id="tetur26g01860.1">
    <property type="protein sequence ID" value="tetur26g01860.1"/>
    <property type="gene ID" value="tetur26g01860"/>
</dbReference>
<feature type="compositionally biased region" description="Gly residues" evidence="8">
    <location>
        <begin position="376"/>
        <end position="386"/>
    </location>
</feature>
<dbReference type="InterPro" id="IPR000647">
    <property type="entry name" value="CTF/NFI"/>
</dbReference>
<feature type="region of interest" description="Disordered" evidence="8">
    <location>
        <begin position="728"/>
        <end position="790"/>
    </location>
</feature>
<feature type="region of interest" description="Disordered" evidence="8">
    <location>
        <begin position="579"/>
        <end position="715"/>
    </location>
</feature>
<evidence type="ECO:0000256" key="2">
    <source>
        <dbReference type="ARBA" id="ARBA00022705"/>
    </source>
</evidence>
<reference evidence="10" key="2">
    <citation type="submission" date="2015-06" db="UniProtKB">
        <authorList>
            <consortium name="EnsemblMetazoa"/>
        </authorList>
    </citation>
    <scope>IDENTIFICATION</scope>
</reference>
<dbReference type="PANTHER" id="PTHR11492:SF8">
    <property type="entry name" value="NUCLEAR FACTOR I, ISOFORM B"/>
    <property type="match status" value="1"/>
</dbReference>
<evidence type="ECO:0000256" key="4">
    <source>
        <dbReference type="ARBA" id="ARBA00023125"/>
    </source>
</evidence>
<feature type="compositionally biased region" description="Gly residues" evidence="8">
    <location>
        <begin position="910"/>
        <end position="927"/>
    </location>
</feature>
<feature type="compositionally biased region" description="Low complexity" evidence="8">
    <location>
        <begin position="684"/>
        <end position="702"/>
    </location>
</feature>
<keyword evidence="7" id="KW-0539">Nucleus</keyword>
<feature type="domain" description="CTF/NF-I" evidence="9">
    <location>
        <begin position="4"/>
        <end position="197"/>
    </location>
</feature>
<dbReference type="AlphaFoldDB" id="T1KXZ0"/>
<dbReference type="InterPro" id="IPR019548">
    <property type="entry name" value="CTF/NFI_DNA-bd_N"/>
</dbReference>
<dbReference type="PANTHER" id="PTHR11492">
    <property type="entry name" value="NUCLEAR FACTOR I"/>
    <property type="match status" value="1"/>
</dbReference>
<feature type="compositionally biased region" description="Polar residues" evidence="8">
    <location>
        <begin position="342"/>
        <end position="366"/>
    </location>
</feature>
<dbReference type="GO" id="GO:0005634">
    <property type="term" value="C:nucleus"/>
    <property type="evidence" value="ECO:0007669"/>
    <property type="project" value="UniProtKB-SubCell"/>
</dbReference>
<protein>
    <recommendedName>
        <fullName evidence="9">CTF/NF-I domain-containing protein</fullName>
    </recommendedName>
</protein>
<dbReference type="InterPro" id="IPR003619">
    <property type="entry name" value="MAD_homology1_Dwarfin-type"/>
</dbReference>
<feature type="region of interest" description="Disordered" evidence="8">
    <location>
        <begin position="326"/>
        <end position="410"/>
    </location>
</feature>
<feature type="compositionally biased region" description="Low complexity" evidence="8">
    <location>
        <begin position="900"/>
        <end position="909"/>
    </location>
</feature>
<evidence type="ECO:0000313" key="11">
    <source>
        <dbReference type="Proteomes" id="UP000015104"/>
    </source>
</evidence>
<feature type="compositionally biased region" description="Basic residues" evidence="8">
    <location>
        <begin position="470"/>
        <end position="519"/>
    </location>
</feature>
<dbReference type="STRING" id="32264.T1KXZ0"/>
<feature type="compositionally biased region" description="Pro residues" evidence="8">
    <location>
        <begin position="654"/>
        <end position="664"/>
    </location>
</feature>
<feature type="compositionally biased region" description="Low complexity" evidence="8">
    <location>
        <begin position="751"/>
        <end position="782"/>
    </location>
</feature>
<dbReference type="GO" id="GO:0000978">
    <property type="term" value="F:RNA polymerase II cis-regulatory region sequence-specific DNA binding"/>
    <property type="evidence" value="ECO:0007669"/>
    <property type="project" value="TreeGrafter"/>
</dbReference>
<keyword evidence="5" id="KW-0010">Activator</keyword>
<dbReference type="Proteomes" id="UP000015104">
    <property type="component" value="Unassembled WGS sequence"/>
</dbReference>
<evidence type="ECO:0000313" key="10">
    <source>
        <dbReference type="EnsemblMetazoa" id="tetur26g01860.1"/>
    </source>
</evidence>
<feature type="compositionally biased region" description="Polar residues" evidence="8">
    <location>
        <begin position="641"/>
        <end position="652"/>
    </location>
</feature>
<feature type="compositionally biased region" description="Polar residues" evidence="8">
    <location>
        <begin position="728"/>
        <end position="737"/>
    </location>
</feature>
<evidence type="ECO:0000259" key="9">
    <source>
        <dbReference type="PROSITE" id="PS51080"/>
    </source>
</evidence>
<feature type="compositionally biased region" description="Basic residues" evidence="8">
    <location>
        <begin position="583"/>
        <end position="594"/>
    </location>
</feature>
<evidence type="ECO:0000256" key="3">
    <source>
        <dbReference type="ARBA" id="ARBA00023015"/>
    </source>
</evidence>
<feature type="compositionally biased region" description="Gly residues" evidence="8">
    <location>
        <begin position="879"/>
        <end position="888"/>
    </location>
</feature>
<dbReference type="InterPro" id="IPR020604">
    <property type="entry name" value="CTF/NFI_DNA-bd-dom"/>
</dbReference>
<reference evidence="11" key="1">
    <citation type="submission" date="2011-08" db="EMBL/GenBank/DDBJ databases">
        <authorList>
            <person name="Rombauts S."/>
        </authorList>
    </citation>
    <scope>NUCLEOTIDE SEQUENCE</scope>
    <source>
        <strain evidence="11">London</strain>
    </source>
</reference>
<dbReference type="Pfam" id="PF10524">
    <property type="entry name" value="NfI_DNAbd_pre-N"/>
    <property type="match status" value="1"/>
</dbReference>
<keyword evidence="3" id="KW-0805">Transcription regulation</keyword>
<dbReference type="HOGENOM" id="CLU_012576_2_0_1"/>